<dbReference type="SUPFAM" id="SSF52091">
    <property type="entry name" value="SpoIIaa-like"/>
    <property type="match status" value="1"/>
</dbReference>
<organism evidence="4 5">
    <name type="scientific">Desulfacinum infernum DSM 9756</name>
    <dbReference type="NCBI Taxonomy" id="1121391"/>
    <lineage>
        <taxon>Bacteria</taxon>
        <taxon>Pseudomonadati</taxon>
        <taxon>Thermodesulfobacteriota</taxon>
        <taxon>Syntrophobacteria</taxon>
        <taxon>Syntrophobacterales</taxon>
        <taxon>Syntrophobacteraceae</taxon>
        <taxon>Desulfacinum</taxon>
    </lineage>
</organism>
<evidence type="ECO:0000256" key="1">
    <source>
        <dbReference type="ARBA" id="ARBA00009013"/>
    </source>
</evidence>
<dbReference type="InterPro" id="IPR036513">
    <property type="entry name" value="STAS_dom_sf"/>
</dbReference>
<dbReference type="AlphaFoldDB" id="A0A1M4SSG1"/>
<dbReference type="InterPro" id="IPR058548">
    <property type="entry name" value="MlaB-like_STAS"/>
</dbReference>
<dbReference type="GO" id="GO:0043856">
    <property type="term" value="F:anti-sigma factor antagonist activity"/>
    <property type="evidence" value="ECO:0007669"/>
    <property type="project" value="InterPro"/>
</dbReference>
<feature type="domain" description="STAS" evidence="3">
    <location>
        <begin position="10"/>
        <end position="108"/>
    </location>
</feature>
<name>A0A1M4SSG1_9BACT</name>
<evidence type="ECO:0000259" key="3">
    <source>
        <dbReference type="PROSITE" id="PS50801"/>
    </source>
</evidence>
<dbReference type="InterPro" id="IPR002645">
    <property type="entry name" value="STAS_dom"/>
</dbReference>
<reference evidence="5" key="1">
    <citation type="submission" date="2016-11" db="EMBL/GenBank/DDBJ databases">
        <authorList>
            <person name="Varghese N."/>
            <person name="Submissions S."/>
        </authorList>
    </citation>
    <scope>NUCLEOTIDE SEQUENCE [LARGE SCALE GENOMIC DNA]</scope>
    <source>
        <strain evidence="5">DSM 9756</strain>
    </source>
</reference>
<dbReference type="PROSITE" id="PS50801">
    <property type="entry name" value="STAS"/>
    <property type="match status" value="1"/>
</dbReference>
<dbReference type="PANTHER" id="PTHR33495">
    <property type="entry name" value="ANTI-SIGMA FACTOR ANTAGONIST TM_1081-RELATED-RELATED"/>
    <property type="match status" value="1"/>
</dbReference>
<accession>A0A1M4SSG1</accession>
<dbReference type="Gene3D" id="3.30.750.24">
    <property type="entry name" value="STAS domain"/>
    <property type="match status" value="1"/>
</dbReference>
<dbReference type="EMBL" id="FQVB01000003">
    <property type="protein sequence ID" value="SHE35082.1"/>
    <property type="molecule type" value="Genomic_DNA"/>
</dbReference>
<sequence>MGIRLDWNEDGAVSVAIEGRLDLETVPGIRKELLKAFKKRRPTEVVVDLEGIGRMDTAGVALLVELRNLVSGKGGSWRLERVSESVMKMLELARLDILADAGADHGRN</sequence>
<dbReference type="Proteomes" id="UP000184076">
    <property type="component" value="Unassembled WGS sequence"/>
</dbReference>
<proteinExistence type="inferred from homology"/>
<dbReference type="CDD" id="cd07043">
    <property type="entry name" value="STAS_anti-anti-sigma_factors"/>
    <property type="match status" value="1"/>
</dbReference>
<dbReference type="Pfam" id="PF13466">
    <property type="entry name" value="STAS_2"/>
    <property type="match status" value="1"/>
</dbReference>
<dbReference type="RefSeq" id="WP_073036034.1">
    <property type="nucleotide sequence ID" value="NZ_FQVB01000003.1"/>
</dbReference>
<dbReference type="NCBIfam" id="TIGR00377">
    <property type="entry name" value="ant_ant_sig"/>
    <property type="match status" value="1"/>
</dbReference>
<comment type="similarity">
    <text evidence="1 2">Belongs to the anti-sigma-factor antagonist family.</text>
</comment>
<evidence type="ECO:0000313" key="4">
    <source>
        <dbReference type="EMBL" id="SHE35082.1"/>
    </source>
</evidence>
<keyword evidence="5" id="KW-1185">Reference proteome</keyword>
<evidence type="ECO:0000256" key="2">
    <source>
        <dbReference type="RuleBase" id="RU003749"/>
    </source>
</evidence>
<evidence type="ECO:0000313" key="5">
    <source>
        <dbReference type="Proteomes" id="UP000184076"/>
    </source>
</evidence>
<dbReference type="STRING" id="1121391.SAMN02745206_00172"/>
<gene>
    <name evidence="4" type="ORF">SAMN02745206_00172</name>
</gene>
<protein>
    <recommendedName>
        <fullName evidence="2">Anti-sigma factor antagonist</fullName>
    </recommendedName>
</protein>
<dbReference type="InterPro" id="IPR003658">
    <property type="entry name" value="Anti-sigma_ant"/>
</dbReference>